<name>C8X5M3_DESRD</name>
<keyword evidence="1" id="KW-0812">Transmembrane</keyword>
<dbReference type="Proteomes" id="UP000001052">
    <property type="component" value="Chromosome"/>
</dbReference>
<feature type="transmembrane region" description="Helical" evidence="1">
    <location>
        <begin position="20"/>
        <end position="42"/>
    </location>
</feature>
<feature type="transmembrane region" description="Helical" evidence="1">
    <location>
        <begin position="48"/>
        <end position="67"/>
    </location>
</feature>
<reference evidence="2 3" key="2">
    <citation type="journal article" date="2010" name="Stand. Genomic Sci.">
        <title>Complete genome sequence of Desulfohalobium retbaense type strain (HR(100)).</title>
        <authorList>
            <person name="Spring S."/>
            <person name="Nolan M."/>
            <person name="Lapidus A."/>
            <person name="Glavina Del Rio T."/>
            <person name="Copeland A."/>
            <person name="Tice H."/>
            <person name="Cheng J.F."/>
            <person name="Lucas S."/>
            <person name="Land M."/>
            <person name="Chen F."/>
            <person name="Bruce D."/>
            <person name="Goodwin L."/>
            <person name="Pitluck S."/>
            <person name="Ivanova N."/>
            <person name="Mavromatis K."/>
            <person name="Mikhailova N."/>
            <person name="Pati A."/>
            <person name="Chen A."/>
            <person name="Palaniappan K."/>
            <person name="Hauser L."/>
            <person name="Chang Y.J."/>
            <person name="Jeffries C.D."/>
            <person name="Munk C."/>
            <person name="Kiss H."/>
            <person name="Chain P."/>
            <person name="Han C."/>
            <person name="Brettin T."/>
            <person name="Detter J.C."/>
            <person name="Schuler E."/>
            <person name="Goker M."/>
            <person name="Rohde M."/>
            <person name="Bristow J."/>
            <person name="Eisen J.A."/>
            <person name="Markowitz V."/>
            <person name="Hugenholtz P."/>
            <person name="Kyrpides N.C."/>
            <person name="Klenk H.P."/>
        </authorList>
    </citation>
    <scope>NUCLEOTIDE SEQUENCE [LARGE SCALE GENOMIC DNA]</scope>
    <source>
        <strain evidence="2 3">DSM 5692</strain>
    </source>
</reference>
<keyword evidence="1" id="KW-1133">Transmembrane helix</keyword>
<sequence length="144" mass="15380">MLSLIEQISDWIEARWPELLPWIAGLATSLLGLGALVILTVGLAPAKLVSLMPLWLCLVAASGGYSLWQKRRQGSSRSLPILTAGLALVLAATGVGVQYGVERVFFQAQLRPTLMIVFAAAAIFGAALGGWLRVRYENACTTGQ</sequence>
<keyword evidence="1" id="KW-0472">Membrane</keyword>
<dbReference type="AlphaFoldDB" id="C8X5M3"/>
<proteinExistence type="predicted"/>
<dbReference type="STRING" id="485915.Dret_2438"/>
<reference evidence="3" key="1">
    <citation type="submission" date="2009-09" db="EMBL/GenBank/DDBJ databases">
        <title>The complete chromosome of Desulfohalobium retbaense DSM 5692.</title>
        <authorList>
            <consortium name="US DOE Joint Genome Institute (JGI-PGF)"/>
            <person name="Lucas S."/>
            <person name="Copeland A."/>
            <person name="Lapidus A."/>
            <person name="Glavina del Rio T."/>
            <person name="Dalin E."/>
            <person name="Tice H."/>
            <person name="Bruce D."/>
            <person name="Goodwin L."/>
            <person name="Pitluck S."/>
            <person name="Kyrpides N."/>
            <person name="Mavromatis K."/>
            <person name="Ivanova N."/>
            <person name="Mikhailova N."/>
            <person name="Munk A.C."/>
            <person name="Brettin T."/>
            <person name="Detter J.C."/>
            <person name="Han C."/>
            <person name="Tapia R."/>
            <person name="Larimer F."/>
            <person name="Land M."/>
            <person name="Hauser L."/>
            <person name="Markowitz V."/>
            <person name="Cheng J.-F."/>
            <person name="Hugenholtz P."/>
            <person name="Woyke T."/>
            <person name="Wu D."/>
            <person name="Spring S."/>
            <person name="Klenk H.-P."/>
            <person name="Eisen J.A."/>
        </authorList>
    </citation>
    <scope>NUCLEOTIDE SEQUENCE [LARGE SCALE GENOMIC DNA]</scope>
    <source>
        <strain evidence="3">DSM 5692</strain>
    </source>
</reference>
<dbReference type="EMBL" id="CP001734">
    <property type="protein sequence ID" value="ACV69720.1"/>
    <property type="molecule type" value="Genomic_DNA"/>
</dbReference>
<accession>C8X5M3</accession>
<feature type="transmembrane region" description="Helical" evidence="1">
    <location>
        <begin position="113"/>
        <end position="132"/>
    </location>
</feature>
<dbReference type="KEGG" id="drt:Dret_2438"/>
<organism evidence="2 3">
    <name type="scientific">Desulfohalobium retbaense (strain ATCC 49708 / DSM 5692 / JCM 16813 / HR100)</name>
    <dbReference type="NCBI Taxonomy" id="485915"/>
    <lineage>
        <taxon>Bacteria</taxon>
        <taxon>Pseudomonadati</taxon>
        <taxon>Thermodesulfobacteriota</taxon>
        <taxon>Desulfovibrionia</taxon>
        <taxon>Desulfovibrionales</taxon>
        <taxon>Desulfohalobiaceae</taxon>
        <taxon>Desulfohalobium</taxon>
    </lineage>
</organism>
<keyword evidence="3" id="KW-1185">Reference proteome</keyword>
<dbReference type="HOGENOM" id="CLU_1793388_0_0_7"/>
<evidence type="ECO:0000313" key="3">
    <source>
        <dbReference type="Proteomes" id="UP000001052"/>
    </source>
</evidence>
<dbReference type="RefSeq" id="WP_015752854.1">
    <property type="nucleotide sequence ID" value="NC_013223.1"/>
</dbReference>
<evidence type="ECO:0000256" key="1">
    <source>
        <dbReference type="SAM" id="Phobius"/>
    </source>
</evidence>
<feature type="transmembrane region" description="Helical" evidence="1">
    <location>
        <begin position="79"/>
        <end position="101"/>
    </location>
</feature>
<gene>
    <name evidence="2" type="ordered locus">Dret_2438</name>
</gene>
<evidence type="ECO:0000313" key="2">
    <source>
        <dbReference type="EMBL" id="ACV69720.1"/>
    </source>
</evidence>
<protein>
    <submittedName>
        <fullName evidence="2">Uncharacterized protein</fullName>
    </submittedName>
</protein>